<comment type="pathway">
    <text evidence="12">Carbohydrate metabolism; D-ribose degradation; D-ribose 5-phosphate from beta-D-ribopyranose: step 2/2.</text>
</comment>
<evidence type="ECO:0000256" key="3">
    <source>
        <dbReference type="ARBA" id="ARBA00016943"/>
    </source>
</evidence>
<evidence type="ECO:0000256" key="2">
    <source>
        <dbReference type="ARBA" id="ARBA00012035"/>
    </source>
</evidence>
<keyword evidence="7 12" id="KW-0418">Kinase</keyword>
<evidence type="ECO:0000256" key="6">
    <source>
        <dbReference type="ARBA" id="ARBA00022741"/>
    </source>
</evidence>
<feature type="binding site" evidence="12">
    <location>
        <position position="185"/>
    </location>
    <ligand>
        <name>ATP</name>
        <dbReference type="ChEBI" id="CHEBI:30616"/>
    </ligand>
</feature>
<comment type="catalytic activity">
    <reaction evidence="12">
        <text>D-ribose + ATP = D-ribose 5-phosphate + ADP + H(+)</text>
        <dbReference type="Rhea" id="RHEA:13697"/>
        <dbReference type="ChEBI" id="CHEBI:15378"/>
        <dbReference type="ChEBI" id="CHEBI:30616"/>
        <dbReference type="ChEBI" id="CHEBI:47013"/>
        <dbReference type="ChEBI" id="CHEBI:78346"/>
        <dbReference type="ChEBI" id="CHEBI:456216"/>
        <dbReference type="EC" id="2.7.1.15"/>
    </reaction>
</comment>
<keyword evidence="9 12" id="KW-0460">Magnesium</keyword>
<keyword evidence="5 12" id="KW-0479">Metal-binding</keyword>
<keyword evidence="8 12" id="KW-0067">ATP-binding</keyword>
<dbReference type="InterPro" id="IPR011611">
    <property type="entry name" value="PfkB_dom"/>
</dbReference>
<dbReference type="EMBL" id="LXMA01000034">
    <property type="protein sequence ID" value="OAT72499.1"/>
    <property type="molecule type" value="Genomic_DNA"/>
</dbReference>
<dbReference type="NCBIfam" id="TIGR02152">
    <property type="entry name" value="D_ribokin_bact"/>
    <property type="match status" value="1"/>
</dbReference>
<feature type="binding site" evidence="12">
    <location>
        <position position="273"/>
    </location>
    <ligand>
        <name>K(+)</name>
        <dbReference type="ChEBI" id="CHEBI:29103"/>
    </ligand>
</feature>
<keyword evidence="11 12" id="KW-0119">Carbohydrate metabolism</keyword>
<evidence type="ECO:0000256" key="8">
    <source>
        <dbReference type="ARBA" id="ARBA00022840"/>
    </source>
</evidence>
<sequence>MTKPVITVVGSINMDLVTIASRFPSQGETILGEEFHLIPGGKGANQAVAAARLGAEVHMIGAVGTDPFGNELLRSLEREGVHIDNVKPVTHKGTGIASITISEQDNRIIVVPGANHALRPEDIDRCEEIIAKSDVCVLQLEIPLSVVERAVFLAKKHHVRVILNPAPAQPLPQKLIEQADFLTPNEHEREIIFEQVDANAFADKVIVTEGARGVTIRKGGKQVLIPGFCVPVVDTTGAGDTFNGALAVALSKGMSLEDACRFANAAAALSVTKLGAQGGMPTEEEVKKFLQEKAGCSS</sequence>
<evidence type="ECO:0000313" key="15">
    <source>
        <dbReference type="Proteomes" id="UP000078290"/>
    </source>
</evidence>
<proteinExistence type="inferred from homology"/>
<evidence type="ECO:0000256" key="4">
    <source>
        <dbReference type="ARBA" id="ARBA00022679"/>
    </source>
</evidence>
<keyword evidence="10 12" id="KW-0630">Potassium</keyword>
<dbReference type="RefSeq" id="WP_064552282.1">
    <property type="nucleotide sequence ID" value="NZ_LXMA01000034.1"/>
</dbReference>
<gene>
    <name evidence="12" type="primary">rbsK</name>
    <name evidence="14" type="ORF">A7K69_10290</name>
</gene>
<evidence type="ECO:0000313" key="14">
    <source>
        <dbReference type="EMBL" id="OAT72499.1"/>
    </source>
</evidence>
<evidence type="ECO:0000256" key="9">
    <source>
        <dbReference type="ARBA" id="ARBA00022842"/>
    </source>
</evidence>
<dbReference type="UniPathway" id="UPA00916">
    <property type="reaction ID" value="UER00889"/>
</dbReference>
<dbReference type="InterPro" id="IPR002173">
    <property type="entry name" value="Carboh/pur_kinase_PfkB_CS"/>
</dbReference>
<comment type="caution">
    <text evidence="12">Lacks conserved residue(s) required for the propagation of feature annotation.</text>
</comment>
<dbReference type="PRINTS" id="PR00990">
    <property type="entry name" value="RIBOKINASE"/>
</dbReference>
<evidence type="ECO:0000256" key="7">
    <source>
        <dbReference type="ARBA" id="ARBA00022777"/>
    </source>
</evidence>
<dbReference type="EC" id="2.7.1.15" evidence="2 12"/>
<dbReference type="Pfam" id="PF00294">
    <property type="entry name" value="PfkB"/>
    <property type="match status" value="1"/>
</dbReference>
<comment type="subcellular location">
    <subcellularLocation>
        <location evidence="12">Cytoplasm</location>
    </subcellularLocation>
</comment>
<evidence type="ECO:0000256" key="11">
    <source>
        <dbReference type="ARBA" id="ARBA00023277"/>
    </source>
</evidence>
<protein>
    <recommendedName>
        <fullName evidence="3 12">Ribokinase</fullName>
        <shortName evidence="12">RK</shortName>
        <ecNumber evidence="2 12">2.7.1.15</ecNumber>
    </recommendedName>
</protein>
<evidence type="ECO:0000256" key="10">
    <source>
        <dbReference type="ARBA" id="ARBA00022958"/>
    </source>
</evidence>
<dbReference type="AlphaFoldDB" id="A0A1B7KRC3"/>
<dbReference type="SUPFAM" id="SSF53613">
    <property type="entry name" value="Ribokinase-like"/>
    <property type="match status" value="1"/>
</dbReference>
<comment type="subunit">
    <text evidence="12">Homodimer.</text>
</comment>
<keyword evidence="6 12" id="KW-0547">Nucleotide-binding</keyword>
<dbReference type="InterPro" id="IPR029056">
    <property type="entry name" value="Ribokinase-like"/>
</dbReference>
<dbReference type="InterPro" id="IPR011877">
    <property type="entry name" value="Ribokinase"/>
</dbReference>
<feature type="binding site" evidence="12">
    <location>
        <begin position="208"/>
        <end position="213"/>
    </location>
    <ligand>
        <name>ATP</name>
        <dbReference type="ChEBI" id="CHEBI:30616"/>
    </ligand>
</feature>
<evidence type="ECO:0000256" key="5">
    <source>
        <dbReference type="ARBA" id="ARBA00022723"/>
    </source>
</evidence>
<feature type="binding site" evidence="12">
    <location>
        <position position="270"/>
    </location>
    <ligand>
        <name>K(+)</name>
        <dbReference type="ChEBI" id="CHEBI:29103"/>
    </ligand>
</feature>
<feature type="binding site" evidence="12">
    <location>
        <begin position="41"/>
        <end position="45"/>
    </location>
    <ligand>
        <name>substrate</name>
    </ligand>
</feature>
<comment type="caution">
    <text evidence="14">The sequence shown here is derived from an EMBL/GenBank/DDBJ whole genome shotgun (WGS) entry which is preliminary data.</text>
</comment>
<feature type="domain" description="Carbohydrate kinase PfkB" evidence="13">
    <location>
        <begin position="6"/>
        <end position="282"/>
    </location>
</feature>
<dbReference type="PROSITE" id="PS00584">
    <property type="entry name" value="PFKB_KINASES_2"/>
    <property type="match status" value="1"/>
</dbReference>
<comment type="activity regulation">
    <text evidence="12">Activated by a monovalent cation that binds near, but not in, the active site. The most likely occupant of the site in vivo is potassium. Ion binding induces a conformational change that may alter substrate affinity.</text>
</comment>
<feature type="binding site" evidence="12">
    <location>
        <position position="264"/>
    </location>
    <ligand>
        <name>ATP</name>
        <dbReference type="ChEBI" id="CHEBI:30616"/>
    </ligand>
</feature>
<feature type="binding site" evidence="12">
    <location>
        <position position="240"/>
    </location>
    <ligand>
        <name>substrate</name>
    </ligand>
</feature>
<feature type="binding site" evidence="12">
    <location>
        <position position="141"/>
    </location>
    <ligand>
        <name>substrate</name>
    </ligand>
</feature>
<evidence type="ECO:0000259" key="13">
    <source>
        <dbReference type="Pfam" id="PF00294"/>
    </source>
</evidence>
<keyword evidence="4 12" id="KW-0808">Transferase</keyword>
<feature type="binding site" evidence="12">
    <location>
        <begin position="239"/>
        <end position="240"/>
    </location>
    <ligand>
        <name>ATP</name>
        <dbReference type="ChEBI" id="CHEBI:30616"/>
    </ligand>
</feature>
<dbReference type="GO" id="GO:0005524">
    <property type="term" value="F:ATP binding"/>
    <property type="evidence" value="ECO:0007669"/>
    <property type="project" value="UniProtKB-UniRule"/>
</dbReference>
<dbReference type="GO" id="GO:0004747">
    <property type="term" value="F:ribokinase activity"/>
    <property type="evidence" value="ECO:0007669"/>
    <property type="project" value="UniProtKB-UniRule"/>
</dbReference>
<organism evidence="14 15">
    <name type="scientific">Parageobacillus thermoglucosidasius</name>
    <name type="common">Geobacillus thermoglucosidasius</name>
    <dbReference type="NCBI Taxonomy" id="1426"/>
    <lineage>
        <taxon>Bacteria</taxon>
        <taxon>Bacillati</taxon>
        <taxon>Bacillota</taxon>
        <taxon>Bacilli</taxon>
        <taxon>Bacillales</taxon>
        <taxon>Anoxybacillaceae</taxon>
        <taxon>Parageobacillus</taxon>
    </lineage>
</organism>
<feature type="binding site" evidence="12">
    <location>
        <position position="234"/>
    </location>
    <ligand>
        <name>K(+)</name>
        <dbReference type="ChEBI" id="CHEBI:29103"/>
    </ligand>
</feature>
<name>A0A1B7KRC3_PARTM</name>
<dbReference type="GO" id="GO:0019303">
    <property type="term" value="P:D-ribose catabolic process"/>
    <property type="evidence" value="ECO:0007669"/>
    <property type="project" value="UniProtKB-UniRule"/>
</dbReference>
<dbReference type="OrthoDB" id="9775849at2"/>
<dbReference type="GO" id="GO:0046872">
    <property type="term" value="F:metal ion binding"/>
    <property type="evidence" value="ECO:0007669"/>
    <property type="project" value="UniProtKB-KW"/>
</dbReference>
<evidence type="ECO:0000256" key="12">
    <source>
        <dbReference type="HAMAP-Rule" id="MF_01987"/>
    </source>
</evidence>
<comment type="function">
    <text evidence="12">Catalyzes the phosphorylation of ribose at O-5 in a reaction requiring ATP and magnesium. The resulting D-ribose-5-phosphate can then be used either for sythesis of nucleotides, histidine, and tryptophan, or as a component of the pentose phosphate pathway.</text>
</comment>
<dbReference type="Proteomes" id="UP000078290">
    <property type="component" value="Unassembled WGS sequence"/>
</dbReference>
<dbReference type="GO" id="GO:0005829">
    <property type="term" value="C:cytosol"/>
    <property type="evidence" value="ECO:0007669"/>
    <property type="project" value="TreeGrafter"/>
</dbReference>
<keyword evidence="12" id="KW-0963">Cytoplasm</keyword>
<dbReference type="CDD" id="cd01174">
    <property type="entry name" value="ribokinase"/>
    <property type="match status" value="1"/>
</dbReference>
<dbReference type="Gene3D" id="3.40.1190.20">
    <property type="match status" value="1"/>
</dbReference>
<feature type="binding site" evidence="12">
    <location>
        <position position="275"/>
    </location>
    <ligand>
        <name>K(+)</name>
        <dbReference type="ChEBI" id="CHEBI:29103"/>
    </ligand>
</feature>
<dbReference type="HAMAP" id="MF_01987">
    <property type="entry name" value="Ribokinase"/>
    <property type="match status" value="1"/>
</dbReference>
<evidence type="ECO:0000256" key="1">
    <source>
        <dbReference type="ARBA" id="ARBA00005380"/>
    </source>
</evidence>
<dbReference type="InterPro" id="IPR002139">
    <property type="entry name" value="Ribo/fructo_kinase"/>
</dbReference>
<feature type="binding site" evidence="12">
    <location>
        <position position="236"/>
    </location>
    <ligand>
        <name>K(+)</name>
        <dbReference type="ChEBI" id="CHEBI:29103"/>
    </ligand>
</feature>
<dbReference type="PANTHER" id="PTHR10584">
    <property type="entry name" value="SUGAR KINASE"/>
    <property type="match status" value="1"/>
</dbReference>
<comment type="similarity">
    <text evidence="1">Belongs to the carbohydrate kinase pfkB family.</text>
</comment>
<comment type="cofactor">
    <cofactor evidence="12">
        <name>Mg(2+)</name>
        <dbReference type="ChEBI" id="CHEBI:18420"/>
    </cofactor>
    <text evidence="12">Requires a divalent cation, most likely magnesium in vivo, as an electrophilic catalyst to aid phosphoryl group transfer. It is the chelate of the metal and the nucleotide that is the actual substrate.</text>
</comment>
<feature type="active site" description="Proton acceptor" evidence="12">
    <location>
        <position position="240"/>
    </location>
</feature>
<comment type="similarity">
    <text evidence="12">Belongs to the carbohydrate kinase PfkB family. Ribokinase subfamily.</text>
</comment>
<accession>A0A1B7KRC3</accession>
<feature type="binding site" evidence="12">
    <location>
        <begin position="13"/>
        <end position="15"/>
    </location>
    <ligand>
        <name>substrate</name>
    </ligand>
</feature>
<dbReference type="PANTHER" id="PTHR10584:SF166">
    <property type="entry name" value="RIBOKINASE"/>
    <property type="match status" value="1"/>
</dbReference>
<reference evidence="15" key="1">
    <citation type="submission" date="2016-05" db="EMBL/GenBank/DDBJ databases">
        <authorList>
            <person name="Wang W."/>
            <person name="Zhu L."/>
        </authorList>
    </citation>
    <scope>NUCLEOTIDE SEQUENCE [LARGE SCALE GENOMIC DNA]</scope>
    <source>
        <strain evidence="15">W-2</strain>
    </source>
</reference>